<dbReference type="Pfam" id="PF09489">
    <property type="entry name" value="CbtB"/>
    <property type="match status" value="1"/>
</dbReference>
<dbReference type="InterPro" id="IPR012667">
    <property type="entry name" value="CbtB_put"/>
</dbReference>
<keyword evidence="1" id="KW-0472">Membrane</keyword>
<evidence type="ECO:0000313" key="3">
    <source>
        <dbReference type="Proteomes" id="UP000199515"/>
    </source>
</evidence>
<keyword evidence="1" id="KW-0812">Transmembrane</keyword>
<dbReference type="OrthoDB" id="122519at2"/>
<name>A0A1H3N664_9PSEU</name>
<keyword evidence="3" id="KW-1185">Reference proteome</keyword>
<evidence type="ECO:0000256" key="1">
    <source>
        <dbReference type="SAM" id="Phobius"/>
    </source>
</evidence>
<accession>A0A1H3N664</accession>
<protein>
    <submittedName>
        <fullName evidence="2">Cobalt transporter subunit CbtB</fullName>
    </submittedName>
</protein>
<dbReference type="RefSeq" id="WP_091294523.1">
    <property type="nucleotide sequence ID" value="NZ_FNON01000007.1"/>
</dbReference>
<reference evidence="2" key="1">
    <citation type="submission" date="2016-10" db="EMBL/GenBank/DDBJ databases">
        <authorList>
            <person name="de Groot N.N."/>
        </authorList>
    </citation>
    <scope>NUCLEOTIDE SEQUENCE [LARGE SCALE GENOMIC DNA]</scope>
    <source>
        <strain evidence="2">CPCC 202699</strain>
    </source>
</reference>
<dbReference type="STRING" id="589385.SAMN05421504_107150"/>
<dbReference type="EMBL" id="FNON01000007">
    <property type="protein sequence ID" value="SDY84356.1"/>
    <property type="molecule type" value="Genomic_DNA"/>
</dbReference>
<keyword evidence="1" id="KW-1133">Transmembrane helix</keyword>
<dbReference type="Proteomes" id="UP000199515">
    <property type="component" value="Unassembled WGS sequence"/>
</dbReference>
<sequence>MTTQAVAPAFPAVPIRIPVREILPWAVFTVLLGLIAVYFVGAEQGAFALFDNMYIHEFAHDGRHLLAFPCH</sequence>
<organism evidence="2 3">
    <name type="scientific">Amycolatopsis xylanica</name>
    <dbReference type="NCBI Taxonomy" id="589385"/>
    <lineage>
        <taxon>Bacteria</taxon>
        <taxon>Bacillati</taxon>
        <taxon>Actinomycetota</taxon>
        <taxon>Actinomycetes</taxon>
        <taxon>Pseudonocardiales</taxon>
        <taxon>Pseudonocardiaceae</taxon>
        <taxon>Amycolatopsis</taxon>
    </lineage>
</organism>
<proteinExistence type="predicted"/>
<evidence type="ECO:0000313" key="2">
    <source>
        <dbReference type="EMBL" id="SDY84356.1"/>
    </source>
</evidence>
<feature type="transmembrane region" description="Helical" evidence="1">
    <location>
        <begin position="22"/>
        <end position="40"/>
    </location>
</feature>
<dbReference type="AlphaFoldDB" id="A0A1H3N664"/>
<gene>
    <name evidence="2" type="ORF">SAMN05421504_107150</name>
</gene>